<name>A0ABP3L9E2_9ACTN</name>
<accession>A0ABP3L9E2</accession>
<dbReference type="EMBL" id="BAAAHB010000159">
    <property type="protein sequence ID" value="GAA0496025.1"/>
    <property type="molecule type" value="Genomic_DNA"/>
</dbReference>
<proteinExistence type="predicted"/>
<sequence length="101" mass="11397">MSEREVGYEEFLAPGRDEEQARDVHRALRRMADGSAGEVLREMAREVLSGRTGLREAMRVGAYADALADGVQGARREWERLPAADRERLTAEARRLPGTQW</sequence>
<comment type="caution">
    <text evidence="1">The sequence shown here is derived from an EMBL/GenBank/DDBJ whole genome shotgun (WGS) entry which is preliminary data.</text>
</comment>
<evidence type="ECO:0000313" key="1">
    <source>
        <dbReference type="EMBL" id="GAA0496025.1"/>
    </source>
</evidence>
<protein>
    <submittedName>
        <fullName evidence="1">Uncharacterized protein</fullName>
    </submittedName>
</protein>
<dbReference type="Proteomes" id="UP001499895">
    <property type="component" value="Unassembled WGS sequence"/>
</dbReference>
<keyword evidence="2" id="KW-1185">Reference proteome</keyword>
<reference evidence="2" key="1">
    <citation type="journal article" date="2019" name="Int. J. Syst. Evol. Microbiol.">
        <title>The Global Catalogue of Microorganisms (GCM) 10K type strain sequencing project: providing services to taxonomists for standard genome sequencing and annotation.</title>
        <authorList>
            <consortium name="The Broad Institute Genomics Platform"/>
            <consortium name="The Broad Institute Genome Sequencing Center for Infectious Disease"/>
            <person name="Wu L."/>
            <person name="Ma J."/>
        </authorList>
    </citation>
    <scope>NUCLEOTIDE SEQUENCE [LARGE SCALE GENOMIC DNA]</scope>
    <source>
        <strain evidence="2">JCM 10649</strain>
    </source>
</reference>
<gene>
    <name evidence="1" type="ORF">GCM10009544_64820</name>
</gene>
<dbReference type="RefSeq" id="WP_344097848.1">
    <property type="nucleotide sequence ID" value="NZ_BAAAHB010000159.1"/>
</dbReference>
<organism evidence="1 2">
    <name type="scientific">Streptomyces stramineus</name>
    <dbReference type="NCBI Taxonomy" id="173861"/>
    <lineage>
        <taxon>Bacteria</taxon>
        <taxon>Bacillati</taxon>
        <taxon>Actinomycetota</taxon>
        <taxon>Actinomycetes</taxon>
        <taxon>Kitasatosporales</taxon>
        <taxon>Streptomycetaceae</taxon>
        <taxon>Streptomyces</taxon>
    </lineage>
</organism>
<evidence type="ECO:0000313" key="2">
    <source>
        <dbReference type="Proteomes" id="UP001499895"/>
    </source>
</evidence>